<dbReference type="RefSeq" id="WP_054823350.1">
    <property type="nucleotide sequence ID" value="NZ_CP033138.1"/>
</dbReference>
<evidence type="ECO:0000313" key="1">
    <source>
        <dbReference type="EMBL" id="AYO17095.1"/>
    </source>
</evidence>
<protein>
    <submittedName>
        <fullName evidence="2">Uncharacterized protein</fullName>
    </submittedName>
</protein>
<dbReference type="Proteomes" id="UP000272136">
    <property type="component" value="Chromosome 2"/>
</dbReference>
<evidence type="ECO:0000313" key="3">
    <source>
        <dbReference type="Proteomes" id="UP000272136"/>
    </source>
</evidence>
<keyword evidence="3" id="KW-1185">Reference proteome</keyword>
<reference evidence="1 3" key="2">
    <citation type="submission" date="2018-10" db="EMBL/GenBank/DDBJ databases">
        <title>Whole Genome of Vibrio owensii strain 170502, isolated from Acute Hepatopancreatic Necrosis Disease (AHPND) shrimp.</title>
        <authorList>
            <person name="Yan M."/>
            <person name="Wang X."/>
            <person name="Wang Y."/>
        </authorList>
    </citation>
    <scope>NUCLEOTIDE SEQUENCE [LARGE SCALE GENOMIC DNA]</scope>
    <source>
        <strain evidence="1 3">1700302</strain>
    </source>
</reference>
<reference evidence="2 4" key="1">
    <citation type="journal article" date="2015" name="Genome Announc.">
        <title>Draft Genome Sequence of Vibrio owensii Strain SH-14, Which Causes Shrimp Acute Hepatopancreatic Necrosis Disease.</title>
        <authorList>
            <person name="Liu L."/>
            <person name="Xiao J."/>
            <person name="Xia X."/>
            <person name="Pan Y."/>
            <person name="Yan S."/>
            <person name="Wang Y."/>
        </authorList>
    </citation>
    <scope>NUCLEOTIDE SEQUENCE [LARGE SCALE GENOMIC DNA]</scope>
    <source>
        <strain evidence="2 4">SH14</strain>
    </source>
</reference>
<dbReference type="EMBL" id="CP033138">
    <property type="protein sequence ID" value="AYO17095.1"/>
    <property type="molecule type" value="Genomic_DNA"/>
</dbReference>
<dbReference type="Proteomes" id="UP000390336">
    <property type="component" value="Chromosome 2"/>
</dbReference>
<dbReference type="AlphaFoldDB" id="A0AAP9KC79"/>
<name>A0AAP9KC79_9VIBR</name>
<evidence type="ECO:0000313" key="2">
    <source>
        <dbReference type="EMBL" id="QGH49240.1"/>
    </source>
</evidence>
<proteinExistence type="predicted"/>
<gene>
    <name evidence="2" type="ORF">APZ19_19165</name>
    <name evidence="1" type="ORF">D0812_22155</name>
</gene>
<evidence type="ECO:0000313" key="4">
    <source>
        <dbReference type="Proteomes" id="UP000390336"/>
    </source>
</evidence>
<reference evidence="2" key="3">
    <citation type="submission" date="2019-11" db="EMBL/GenBank/DDBJ databases">
        <title>Complete genome sequence of Vibrio owensii SH-14 isolated from shrimp with acute hepatopancreatic necrosis diease.</title>
        <authorList>
            <person name="Liang X."/>
            <person name="Wang Y."/>
        </authorList>
    </citation>
    <scope>NUCLEOTIDE SEQUENCE</scope>
    <source>
        <strain evidence="2">SH14</strain>
    </source>
</reference>
<sequence>MSALTDLIPLVRRKAPGIPDIMMLDALLDAYKEFCIKSEFLTTSHEITAPEAGAPQSLTAKDNYIINKVSSVAATLSDGSNGDLYLDADYSRTGPNTITFNDSLVSVVVKTVEAPSALADPLLLDVDASVFERYGDKIAFGAAAMLRAMPAQPWTEFGLSENYKREFIEGCRVAFRDRIESFDSFHNKSPRSRSFY</sequence>
<accession>A0AAP9KC79</accession>
<organism evidence="2 4">
    <name type="scientific">Vibrio owensii</name>
    <dbReference type="NCBI Taxonomy" id="696485"/>
    <lineage>
        <taxon>Bacteria</taxon>
        <taxon>Pseudomonadati</taxon>
        <taxon>Pseudomonadota</taxon>
        <taxon>Gammaproteobacteria</taxon>
        <taxon>Vibrionales</taxon>
        <taxon>Vibrionaceae</taxon>
        <taxon>Vibrio</taxon>
    </lineage>
</organism>
<dbReference type="EMBL" id="CP045860">
    <property type="protein sequence ID" value="QGH49240.1"/>
    <property type="molecule type" value="Genomic_DNA"/>
</dbReference>